<dbReference type="InterPro" id="IPR036397">
    <property type="entry name" value="RNaseH_sf"/>
</dbReference>
<comment type="similarity">
    <text evidence="5 14 16">Belongs to the RNase HII family.</text>
</comment>
<dbReference type="GO" id="GO:0032299">
    <property type="term" value="C:ribonuclease H2 complex"/>
    <property type="evidence" value="ECO:0007669"/>
    <property type="project" value="TreeGrafter"/>
</dbReference>
<evidence type="ECO:0000313" key="18">
    <source>
        <dbReference type="EMBL" id="EGR98122.1"/>
    </source>
</evidence>
<accession>F9NSF8</accession>
<protein>
    <recommendedName>
        <fullName evidence="7 14">Ribonuclease HII</fullName>
        <shortName evidence="14">RNase HII</shortName>
        <ecNumber evidence="6 14">3.1.26.4</ecNumber>
    </recommendedName>
</protein>
<evidence type="ECO:0000256" key="8">
    <source>
        <dbReference type="ARBA" id="ARBA00022490"/>
    </source>
</evidence>
<feature type="binding site" evidence="14 15">
    <location>
        <position position="34"/>
    </location>
    <ligand>
        <name>a divalent metal cation</name>
        <dbReference type="ChEBI" id="CHEBI:60240"/>
    </ligand>
</feature>
<evidence type="ECO:0000259" key="17">
    <source>
        <dbReference type="PROSITE" id="PS51975"/>
    </source>
</evidence>
<dbReference type="GO" id="GO:0030145">
    <property type="term" value="F:manganese ion binding"/>
    <property type="evidence" value="ECO:0007669"/>
    <property type="project" value="UniProtKB-UniRule"/>
</dbReference>
<evidence type="ECO:0000256" key="11">
    <source>
        <dbReference type="ARBA" id="ARBA00022759"/>
    </source>
</evidence>
<dbReference type="GO" id="GO:0003723">
    <property type="term" value="F:RNA binding"/>
    <property type="evidence" value="ECO:0007669"/>
    <property type="project" value="UniProtKB-UniRule"/>
</dbReference>
<comment type="subcellular location">
    <subcellularLocation>
        <location evidence="4 14">Cytoplasm</location>
    </subcellularLocation>
</comment>
<evidence type="ECO:0000313" key="19">
    <source>
        <dbReference type="Proteomes" id="UP000007832"/>
    </source>
</evidence>
<dbReference type="NCBIfam" id="NF000595">
    <property type="entry name" value="PRK00015.1-3"/>
    <property type="match status" value="1"/>
</dbReference>
<organism evidence="18 19">
    <name type="scientific">[Propionibacterium] namnetense SK182B-JCVI</name>
    <dbReference type="NCBI Taxonomy" id="1051006"/>
    <lineage>
        <taxon>Bacteria</taxon>
        <taxon>Bacillati</taxon>
        <taxon>Actinomycetota</taxon>
        <taxon>Actinomycetes</taxon>
        <taxon>Propionibacteriales</taxon>
        <taxon>Propionibacteriaceae</taxon>
        <taxon>Cutibacterium</taxon>
    </lineage>
</organism>
<dbReference type="SUPFAM" id="SSF53098">
    <property type="entry name" value="Ribonuclease H-like"/>
    <property type="match status" value="1"/>
</dbReference>
<evidence type="ECO:0000256" key="13">
    <source>
        <dbReference type="ARBA" id="ARBA00023211"/>
    </source>
</evidence>
<dbReference type="InterPro" id="IPR001352">
    <property type="entry name" value="RNase_HII/HIII"/>
</dbReference>
<dbReference type="GO" id="GO:0043137">
    <property type="term" value="P:DNA replication, removal of RNA primer"/>
    <property type="evidence" value="ECO:0007669"/>
    <property type="project" value="TreeGrafter"/>
</dbReference>
<keyword evidence="9 14" id="KW-0540">Nuclease</keyword>
<evidence type="ECO:0000256" key="1">
    <source>
        <dbReference type="ARBA" id="ARBA00000077"/>
    </source>
</evidence>
<dbReference type="PROSITE" id="PS51975">
    <property type="entry name" value="RNASE_H_2"/>
    <property type="match status" value="1"/>
</dbReference>
<dbReference type="STRING" id="1574624.GCA_001642025_01403"/>
<evidence type="ECO:0000256" key="12">
    <source>
        <dbReference type="ARBA" id="ARBA00022801"/>
    </source>
</evidence>
<comment type="cofactor">
    <cofactor evidence="14 15">
        <name>Mn(2+)</name>
        <dbReference type="ChEBI" id="CHEBI:29035"/>
    </cofactor>
    <cofactor evidence="14 15">
        <name>Mg(2+)</name>
        <dbReference type="ChEBI" id="CHEBI:18420"/>
    </cofactor>
    <text evidence="14 15">Manganese or magnesium. Binds 1 divalent metal ion per monomer in the absence of substrate. May bind a second metal ion after substrate binding.</text>
</comment>
<feature type="binding site" evidence="14 15">
    <location>
        <position position="35"/>
    </location>
    <ligand>
        <name>a divalent metal cation</name>
        <dbReference type="ChEBI" id="CHEBI:60240"/>
    </ligand>
</feature>
<evidence type="ECO:0000256" key="6">
    <source>
        <dbReference type="ARBA" id="ARBA00012180"/>
    </source>
</evidence>
<dbReference type="InterPro" id="IPR024567">
    <property type="entry name" value="RNase_HII/HIII_dom"/>
</dbReference>
<dbReference type="CDD" id="cd07182">
    <property type="entry name" value="RNase_HII_bacteria_HII_like"/>
    <property type="match status" value="1"/>
</dbReference>
<dbReference type="eggNOG" id="COG0164">
    <property type="taxonomic scope" value="Bacteria"/>
</dbReference>
<evidence type="ECO:0000256" key="14">
    <source>
        <dbReference type="HAMAP-Rule" id="MF_00052"/>
    </source>
</evidence>
<keyword evidence="13 14" id="KW-0464">Manganese</keyword>
<feature type="binding site" evidence="14 15">
    <location>
        <position position="128"/>
    </location>
    <ligand>
        <name>a divalent metal cation</name>
        <dbReference type="ChEBI" id="CHEBI:60240"/>
    </ligand>
</feature>
<dbReference type="NCBIfam" id="NF000598">
    <property type="entry name" value="PRK00015.2-2"/>
    <property type="match status" value="1"/>
</dbReference>
<dbReference type="EC" id="3.1.26.4" evidence="6 14"/>
<comment type="caution">
    <text evidence="18">The sequence shown here is derived from an EMBL/GenBank/DDBJ whole genome shotgun (WGS) entry which is preliminary data.</text>
</comment>
<keyword evidence="8 14" id="KW-0963">Cytoplasm</keyword>
<feature type="domain" description="RNase H type-2" evidence="17">
    <location>
        <begin position="28"/>
        <end position="219"/>
    </location>
</feature>
<evidence type="ECO:0000256" key="5">
    <source>
        <dbReference type="ARBA" id="ARBA00007383"/>
    </source>
</evidence>
<dbReference type="InterPro" id="IPR022898">
    <property type="entry name" value="RNase_HII"/>
</dbReference>
<evidence type="ECO:0000256" key="9">
    <source>
        <dbReference type="ARBA" id="ARBA00022722"/>
    </source>
</evidence>
<evidence type="ECO:0000256" key="3">
    <source>
        <dbReference type="ARBA" id="ARBA00004065"/>
    </source>
</evidence>
<evidence type="ECO:0000256" key="10">
    <source>
        <dbReference type="ARBA" id="ARBA00022723"/>
    </source>
</evidence>
<evidence type="ECO:0000256" key="7">
    <source>
        <dbReference type="ARBA" id="ARBA00019179"/>
    </source>
</evidence>
<dbReference type="PANTHER" id="PTHR10954:SF18">
    <property type="entry name" value="RIBONUCLEASE HII"/>
    <property type="match status" value="1"/>
</dbReference>
<keyword evidence="11 14" id="KW-0255">Endonuclease</keyword>
<dbReference type="GO" id="GO:0004523">
    <property type="term" value="F:RNA-DNA hybrid ribonuclease activity"/>
    <property type="evidence" value="ECO:0007669"/>
    <property type="project" value="UniProtKB-UniRule"/>
</dbReference>
<evidence type="ECO:0000256" key="4">
    <source>
        <dbReference type="ARBA" id="ARBA00004496"/>
    </source>
</evidence>
<dbReference type="Gene3D" id="3.30.420.10">
    <property type="entry name" value="Ribonuclease H-like superfamily/Ribonuclease H"/>
    <property type="match status" value="1"/>
</dbReference>
<dbReference type="AlphaFoldDB" id="F9NSF8"/>
<dbReference type="Proteomes" id="UP000007832">
    <property type="component" value="Unassembled WGS sequence"/>
</dbReference>
<keyword evidence="12 14" id="KW-0378">Hydrolase</keyword>
<evidence type="ECO:0000256" key="15">
    <source>
        <dbReference type="PROSITE-ProRule" id="PRU01319"/>
    </source>
</evidence>
<dbReference type="GO" id="GO:0006298">
    <property type="term" value="P:mismatch repair"/>
    <property type="evidence" value="ECO:0007669"/>
    <property type="project" value="TreeGrafter"/>
</dbReference>
<keyword evidence="10 14" id="KW-0479">Metal-binding</keyword>
<dbReference type="Pfam" id="PF01351">
    <property type="entry name" value="RNase_HII"/>
    <property type="match status" value="1"/>
</dbReference>
<comment type="function">
    <text evidence="3 14 16">Endonuclease that specifically degrades the RNA of RNA-DNA hybrids.</text>
</comment>
<dbReference type="InterPro" id="IPR012337">
    <property type="entry name" value="RNaseH-like_sf"/>
</dbReference>
<evidence type="ECO:0000256" key="16">
    <source>
        <dbReference type="RuleBase" id="RU003515"/>
    </source>
</evidence>
<reference evidence="18 19" key="1">
    <citation type="submission" date="2011-07" db="EMBL/GenBank/DDBJ databases">
        <title>Genome Sequence of Propionibacterium acnes SK182B-JCVI.</title>
        <authorList>
            <person name="Durkin A.S."/>
            <person name="Madupu R."/>
            <person name="Hostetler J."/>
            <person name="Radune D."/>
            <person name="Torralba M."/>
            <person name="Methe B."/>
            <person name="Sutton G."/>
            <person name="Strausberg R.L."/>
            <person name="Nelson K.E."/>
        </authorList>
    </citation>
    <scope>NUCLEOTIDE SEQUENCE [LARGE SCALE GENOMIC DNA]</scope>
    <source>
        <strain evidence="18 19">SK182B-JCVI</strain>
    </source>
</reference>
<dbReference type="HAMAP" id="MF_00052_B">
    <property type="entry name" value="RNase_HII_B"/>
    <property type="match status" value="1"/>
</dbReference>
<evidence type="ECO:0000256" key="2">
    <source>
        <dbReference type="ARBA" id="ARBA00001946"/>
    </source>
</evidence>
<sequence length="219" mass="23252">MTGAMTAMVRVGRGPMGHERALTRAGLGPVAGCDEAGRGACAGPLVAAAVILDDRRSGRIVGLADSKTLSVAKREALFDVIMDKALAVSWVRVEADECDRLGMQEADISGLRRAVARLGIEPGYVLSDGFPVDGLTVPDLGMWKGDSVCACVAAASIVAKVARDRIMVAMDAEIPGYDFAVHKGYATALHQRHLEELGPSRQHRMSYANVRRAARLHSS</sequence>
<name>F9NSF8_9ACTN</name>
<dbReference type="PATRIC" id="fig|1051006.4.peg.99"/>
<gene>
    <name evidence="14 18" type="primary">rnhB</name>
    <name evidence="18" type="ORF">HMPREF1162_0960</name>
</gene>
<proteinExistence type="inferred from homology"/>
<comment type="catalytic activity">
    <reaction evidence="1 14 15 16">
        <text>Endonucleolytic cleavage to 5'-phosphomonoester.</text>
        <dbReference type="EC" id="3.1.26.4"/>
    </reaction>
</comment>
<dbReference type="PANTHER" id="PTHR10954">
    <property type="entry name" value="RIBONUCLEASE H2 SUBUNIT A"/>
    <property type="match status" value="1"/>
</dbReference>
<dbReference type="EMBL" id="AFUN01000004">
    <property type="protein sequence ID" value="EGR98122.1"/>
    <property type="molecule type" value="Genomic_DNA"/>
</dbReference>
<dbReference type="GO" id="GO:0005737">
    <property type="term" value="C:cytoplasm"/>
    <property type="evidence" value="ECO:0007669"/>
    <property type="project" value="UniProtKB-SubCell"/>
</dbReference>
<comment type="cofactor">
    <cofactor evidence="2">
        <name>Mg(2+)</name>
        <dbReference type="ChEBI" id="CHEBI:18420"/>
    </cofactor>
</comment>